<evidence type="ECO:0000256" key="5">
    <source>
        <dbReference type="HAMAP-Rule" id="MF_00527"/>
    </source>
</evidence>
<dbReference type="GO" id="GO:0003905">
    <property type="term" value="F:alkylbase DNA N-glycosylase activity"/>
    <property type="evidence" value="ECO:0007669"/>
    <property type="project" value="InterPro"/>
</dbReference>
<evidence type="ECO:0000256" key="2">
    <source>
        <dbReference type="ARBA" id="ARBA00022763"/>
    </source>
</evidence>
<dbReference type="GO" id="GO:0006284">
    <property type="term" value="P:base-excision repair"/>
    <property type="evidence" value="ECO:0007669"/>
    <property type="project" value="InterPro"/>
</dbReference>
<keyword evidence="7" id="KW-1185">Reference proteome</keyword>
<dbReference type="InterPro" id="IPR003180">
    <property type="entry name" value="MPG"/>
</dbReference>
<protein>
    <recommendedName>
        <fullName evidence="5">Putative 3-methyladenine DNA glycosylase</fullName>
        <ecNumber evidence="5">3.2.2.-</ecNumber>
    </recommendedName>
</protein>
<organism evidence="6 7">
    <name type="scientific">Staphylococcus lutrae</name>
    <dbReference type="NCBI Taxonomy" id="155085"/>
    <lineage>
        <taxon>Bacteria</taxon>
        <taxon>Bacillati</taxon>
        <taxon>Bacillota</taxon>
        <taxon>Bacilli</taxon>
        <taxon>Bacillales</taxon>
        <taxon>Staphylococcaceae</taxon>
        <taxon>Staphylococcus</taxon>
    </lineage>
</organism>
<dbReference type="InterPro" id="IPR011034">
    <property type="entry name" value="Formyl_transferase-like_C_sf"/>
</dbReference>
<comment type="similarity">
    <text evidence="1 5">Belongs to the DNA glycosylase MPG family.</text>
</comment>
<evidence type="ECO:0000256" key="1">
    <source>
        <dbReference type="ARBA" id="ARBA00009232"/>
    </source>
</evidence>
<evidence type="ECO:0000313" key="7">
    <source>
        <dbReference type="Proteomes" id="UP000242864"/>
    </source>
</evidence>
<evidence type="ECO:0000256" key="3">
    <source>
        <dbReference type="ARBA" id="ARBA00022801"/>
    </source>
</evidence>
<dbReference type="EC" id="3.2.2.-" evidence="5"/>
<sequence>MDFIYQSTSQTAQALLGVKLIYESPTVRFSGYIVETEAYLGIKDQAAHSYQWRRTPKVASLYQKGGTIYAHPMHRYILINIVTQNEGIPEGVLIRAIQPEEGIDMMIKNRGRQGLELTNGPGKWTMAMQIPRSLDGSEINTGPLKIDIQNRKFPRTIESGPRIGIPNKGAWTEAPLRYYVQGNPYVSHMRKGAIEPIETTWETTF</sequence>
<dbReference type="HAMAP" id="MF_00527">
    <property type="entry name" value="3MGH"/>
    <property type="match status" value="1"/>
</dbReference>
<dbReference type="Pfam" id="PF02245">
    <property type="entry name" value="Pur_DNA_glyco"/>
    <property type="match status" value="1"/>
</dbReference>
<accession>A0AAC9RNL3</accession>
<dbReference type="CDD" id="cd00540">
    <property type="entry name" value="AAG"/>
    <property type="match status" value="1"/>
</dbReference>
<dbReference type="KEGG" id="slz:B5P37_03810"/>
<reference evidence="6 7" key="1">
    <citation type="submission" date="2017-04" db="EMBL/GenBank/DDBJ databases">
        <authorList>
            <person name="Veseli I.A."/>
            <person name="Tang C."/>
            <person name="Pombert J.-F."/>
        </authorList>
    </citation>
    <scope>NUCLEOTIDE SEQUENCE [LARGE SCALE GENOMIC DNA]</scope>
    <source>
        <strain evidence="6 7">ATCC 700373</strain>
    </source>
</reference>
<dbReference type="AlphaFoldDB" id="A0AAC9RNL3"/>
<dbReference type="InterPro" id="IPR036995">
    <property type="entry name" value="MPG_sf"/>
</dbReference>
<dbReference type="Proteomes" id="UP000242864">
    <property type="component" value="Chromosome"/>
</dbReference>
<evidence type="ECO:0000256" key="4">
    <source>
        <dbReference type="ARBA" id="ARBA00023204"/>
    </source>
</evidence>
<dbReference type="EMBL" id="CP020773">
    <property type="protein sequence ID" value="ARJ50496.1"/>
    <property type="molecule type" value="Genomic_DNA"/>
</dbReference>
<name>A0AAC9RNL3_9STAP</name>
<dbReference type="GO" id="GO:0003677">
    <property type="term" value="F:DNA binding"/>
    <property type="evidence" value="ECO:0007669"/>
    <property type="project" value="InterPro"/>
</dbReference>
<proteinExistence type="inferred from homology"/>
<dbReference type="Gene3D" id="3.10.300.10">
    <property type="entry name" value="Methylpurine-DNA glycosylase (MPG)"/>
    <property type="match status" value="1"/>
</dbReference>
<keyword evidence="4 5" id="KW-0234">DNA repair</keyword>
<dbReference type="PANTHER" id="PTHR10429:SF0">
    <property type="entry name" value="DNA-3-METHYLADENINE GLYCOSYLASE"/>
    <property type="match status" value="1"/>
</dbReference>
<dbReference type="NCBIfam" id="TIGR00567">
    <property type="entry name" value="3mg"/>
    <property type="match status" value="1"/>
</dbReference>
<dbReference type="FunFam" id="3.10.300.10:FF:000001">
    <property type="entry name" value="Putative 3-methyladenine DNA glycosylase"/>
    <property type="match status" value="1"/>
</dbReference>
<evidence type="ECO:0000313" key="6">
    <source>
        <dbReference type="EMBL" id="ARJ50496.1"/>
    </source>
</evidence>
<keyword evidence="2 5" id="KW-0227">DNA damage</keyword>
<keyword evidence="3 5" id="KW-0378">Hydrolase</keyword>
<dbReference type="RefSeq" id="WP_085236974.1">
    <property type="nucleotide sequence ID" value="NZ_CP020773.1"/>
</dbReference>
<dbReference type="PANTHER" id="PTHR10429">
    <property type="entry name" value="DNA-3-METHYLADENINE GLYCOSYLASE"/>
    <property type="match status" value="1"/>
</dbReference>
<gene>
    <name evidence="6" type="ORF">B5P37_03810</name>
</gene>
<dbReference type="SUPFAM" id="SSF50486">
    <property type="entry name" value="FMT C-terminal domain-like"/>
    <property type="match status" value="1"/>
</dbReference>